<dbReference type="InterPro" id="IPR001736">
    <property type="entry name" value="PLipase_D/transphosphatidylase"/>
</dbReference>
<dbReference type="CDD" id="cd09117">
    <property type="entry name" value="PLDc_Bfil_DEXD_like"/>
    <property type="match status" value="1"/>
</dbReference>
<dbReference type="EMBL" id="JBHTAC010000060">
    <property type="protein sequence ID" value="MFC7247613.1"/>
    <property type="molecule type" value="Genomic_DNA"/>
</dbReference>
<evidence type="ECO:0000259" key="1">
    <source>
        <dbReference type="PROSITE" id="PS50035"/>
    </source>
</evidence>
<comment type="caution">
    <text evidence="2">The sequence shown here is derived from an EMBL/GenBank/DDBJ whole genome shotgun (WGS) entry which is preliminary data.</text>
</comment>
<reference evidence="3" key="1">
    <citation type="journal article" date="2019" name="Int. J. Syst. Evol. Microbiol.">
        <title>The Global Catalogue of Microorganisms (GCM) 10K type strain sequencing project: providing services to taxonomists for standard genome sequencing and annotation.</title>
        <authorList>
            <consortium name="The Broad Institute Genomics Platform"/>
            <consortium name="The Broad Institute Genome Sequencing Center for Infectious Disease"/>
            <person name="Wu L."/>
            <person name="Ma J."/>
        </authorList>
    </citation>
    <scope>NUCLEOTIDE SEQUENCE [LARGE SCALE GENOMIC DNA]</scope>
    <source>
        <strain evidence="3">CGMCC 1.9106</strain>
    </source>
</reference>
<name>A0ABW2H8E6_9ACTN</name>
<dbReference type="RefSeq" id="WP_376810333.1">
    <property type="nucleotide sequence ID" value="NZ_JBHTAC010000060.1"/>
</dbReference>
<organism evidence="2 3">
    <name type="scientific">Catellatospora aurea</name>
    <dbReference type="NCBI Taxonomy" id="1337874"/>
    <lineage>
        <taxon>Bacteria</taxon>
        <taxon>Bacillati</taxon>
        <taxon>Actinomycetota</taxon>
        <taxon>Actinomycetes</taxon>
        <taxon>Micromonosporales</taxon>
        <taxon>Micromonosporaceae</taxon>
        <taxon>Catellatospora</taxon>
    </lineage>
</organism>
<accession>A0ABW2H8E6</accession>
<gene>
    <name evidence="2" type="ORF">ACFQO7_34555</name>
</gene>
<protein>
    <recommendedName>
        <fullName evidence="1">PLD phosphodiesterase domain-containing protein</fullName>
    </recommendedName>
</protein>
<keyword evidence="3" id="KW-1185">Reference proteome</keyword>
<evidence type="ECO:0000313" key="3">
    <source>
        <dbReference type="Proteomes" id="UP001596392"/>
    </source>
</evidence>
<proteinExistence type="predicted"/>
<dbReference type="SUPFAM" id="SSF56024">
    <property type="entry name" value="Phospholipase D/nuclease"/>
    <property type="match status" value="1"/>
</dbReference>
<evidence type="ECO:0000313" key="2">
    <source>
        <dbReference type="EMBL" id="MFC7247613.1"/>
    </source>
</evidence>
<feature type="domain" description="PLD phosphodiesterase" evidence="1">
    <location>
        <begin position="300"/>
        <end position="330"/>
    </location>
</feature>
<dbReference type="Gene3D" id="3.30.870.10">
    <property type="entry name" value="Endonuclease Chain A"/>
    <property type="match status" value="2"/>
</dbReference>
<dbReference type="PROSITE" id="PS50035">
    <property type="entry name" value="PLD"/>
    <property type="match status" value="1"/>
</dbReference>
<sequence length="664" mass="71115">MSDVRLLEHWSAPDGAGAPLACLATSFTFDADFFTQDCLSRFLGLSTVSAEGDHISSVAAVLEEEDRLSEAQVTVLVDRSSPAEKRNLRWDLLPVAIPGGLLHAKVAVLLWERHCRIVIGSANLTPAGYRRQVELALALELGDGCQVPRQVCDDLIAELRRIVALAAGPEQTGPKARALRTLGLLADRVNRLDLPLHATGPMRLAVAPSRPGTSPLVRLADVWQGAQPLRATILSPFWDDGRPAASVAAVAQLLTGRPAERRELTLLVGIDPHRGTLQGPAALAEQPRARIASYTPRGDEPRRLHAKLILVESDDWVAAMVGSSNATTPGLGLHPRIGHHELNLWIGCPATGGDAKALRALAGTGTPVELDEQEWETVPDEDEPAGPQLPLGFVDCLIEPGAPARAVLTLDPSSLPATWEIRHPTGRAVLDSTRWHPGAVAAQTGVELPAGPLPAYVLVHWSEGGVPHQAALTANVADRTTLPPPAELAELPVEILLAALASTRPLPHALEQALRGQRDHAAAAALELDPLRRFDGSGLLLQRTRRHSLALWRLQERLGKPATGFDALHWRLHGAFGPVAIADALVAAPEQDTVAGERHFLLAELALTIRAVDWTATAAGLDQARVRELVAEAVEQLRQRRDNLGPAPAPALDAYVRDAMEATR</sequence>
<dbReference type="Proteomes" id="UP001596392">
    <property type="component" value="Unassembled WGS sequence"/>
</dbReference>